<feature type="compositionally biased region" description="Acidic residues" evidence="1">
    <location>
        <begin position="266"/>
        <end position="276"/>
    </location>
</feature>
<dbReference type="AlphaFoldDB" id="A0AAW2C4F9"/>
<feature type="compositionally biased region" description="Acidic residues" evidence="1">
    <location>
        <begin position="336"/>
        <end position="351"/>
    </location>
</feature>
<evidence type="ECO:0000313" key="4">
    <source>
        <dbReference type="Proteomes" id="UP001459277"/>
    </source>
</evidence>
<dbReference type="EMBL" id="JAZDWU010000009">
    <property type="protein sequence ID" value="KAK9992452.1"/>
    <property type="molecule type" value="Genomic_DNA"/>
</dbReference>
<evidence type="ECO:0000256" key="1">
    <source>
        <dbReference type="SAM" id="MobiDB-lite"/>
    </source>
</evidence>
<gene>
    <name evidence="3" type="ORF">SO802_027437</name>
</gene>
<dbReference type="GO" id="GO:0005737">
    <property type="term" value="C:cytoplasm"/>
    <property type="evidence" value="ECO:0007669"/>
    <property type="project" value="TreeGrafter"/>
</dbReference>
<feature type="compositionally biased region" description="Acidic residues" evidence="1">
    <location>
        <begin position="380"/>
        <end position="397"/>
    </location>
</feature>
<feature type="compositionally biased region" description="Basic and acidic residues" evidence="1">
    <location>
        <begin position="309"/>
        <end position="324"/>
    </location>
</feature>
<dbReference type="InterPro" id="IPR035925">
    <property type="entry name" value="BSD_dom_sf"/>
</dbReference>
<reference evidence="3 4" key="1">
    <citation type="submission" date="2024-01" db="EMBL/GenBank/DDBJ databases">
        <title>A telomere-to-telomere, gap-free genome of sweet tea (Lithocarpus litseifolius).</title>
        <authorList>
            <person name="Zhou J."/>
        </authorList>
    </citation>
    <scope>NUCLEOTIDE SEQUENCE [LARGE SCALE GENOMIC DNA]</scope>
    <source>
        <strain evidence="3">Zhou-2022a</strain>
        <tissue evidence="3">Leaf</tissue>
    </source>
</reference>
<sequence>MDFFKSVFSEDPDSPLNDDAPEPNPDPDPNSTAIWSFGGLIKTIASKSESVIQTYRRDIEEFGSGLKKETSVIREVASRAVMDFPASLDAGASVAQESLESVGQAIDDIGYSVWKSTAEIITHGADKLFVAAATAGSDSDSDSNNGRRLSSSSQVSDLKPYSRFDAQVRAVQCDLNTYLEEPKEEDLEEWKLGFVLEEKGKEIEDLIRENPVIEEIYGNIVPTRVDKESFWIRYFYRVHKLKQAEEARAKLVKRVISRGEEEDLSWDFDDDEEENGENNNISNNDNVALDDDKSSRDRDNVVENVGVKLNEKGGDSEESARDSDVSVVSSQPLLVAEEEELGWDEIEDIGSNDESKGEGEDGVVSSSNRVNLRKRLSKAEEEDDLSWDIEDEDDNDDDKLVKS</sequence>
<evidence type="ECO:0000259" key="2">
    <source>
        <dbReference type="PROSITE" id="PS50858"/>
    </source>
</evidence>
<evidence type="ECO:0000313" key="3">
    <source>
        <dbReference type="EMBL" id="KAK9992452.1"/>
    </source>
</evidence>
<dbReference type="PROSITE" id="PS50858">
    <property type="entry name" value="BSD"/>
    <property type="match status" value="1"/>
</dbReference>
<comment type="caution">
    <text evidence="3">The sequence shown here is derived from an EMBL/GenBank/DDBJ whole genome shotgun (WGS) entry which is preliminary data.</text>
</comment>
<name>A0AAW2C4F9_9ROSI</name>
<dbReference type="Gene3D" id="1.10.3970.10">
    <property type="entry name" value="BSD domain"/>
    <property type="match status" value="1"/>
</dbReference>
<organism evidence="3 4">
    <name type="scientific">Lithocarpus litseifolius</name>
    <dbReference type="NCBI Taxonomy" id="425828"/>
    <lineage>
        <taxon>Eukaryota</taxon>
        <taxon>Viridiplantae</taxon>
        <taxon>Streptophyta</taxon>
        <taxon>Embryophyta</taxon>
        <taxon>Tracheophyta</taxon>
        <taxon>Spermatophyta</taxon>
        <taxon>Magnoliopsida</taxon>
        <taxon>eudicotyledons</taxon>
        <taxon>Gunneridae</taxon>
        <taxon>Pentapetalae</taxon>
        <taxon>rosids</taxon>
        <taxon>fabids</taxon>
        <taxon>Fagales</taxon>
        <taxon>Fagaceae</taxon>
        <taxon>Lithocarpus</taxon>
    </lineage>
</organism>
<dbReference type="InterPro" id="IPR005607">
    <property type="entry name" value="BSD_dom"/>
</dbReference>
<feature type="compositionally biased region" description="Basic and acidic residues" evidence="1">
    <location>
        <begin position="290"/>
        <end position="301"/>
    </location>
</feature>
<dbReference type="PANTHER" id="PTHR16019:SF24">
    <property type="entry name" value="BSD DOMAIN-CONTAINING PROTEIN"/>
    <property type="match status" value="1"/>
</dbReference>
<dbReference type="Proteomes" id="UP001459277">
    <property type="component" value="Unassembled WGS sequence"/>
</dbReference>
<dbReference type="PANTHER" id="PTHR16019">
    <property type="entry name" value="SYNAPSE-ASSOCIATED PROTEIN"/>
    <property type="match status" value="1"/>
</dbReference>
<dbReference type="SMART" id="SM00751">
    <property type="entry name" value="BSD"/>
    <property type="match status" value="1"/>
</dbReference>
<protein>
    <recommendedName>
        <fullName evidence="2">BSD domain-containing protein</fullName>
    </recommendedName>
</protein>
<feature type="region of interest" description="Disordered" evidence="1">
    <location>
        <begin position="1"/>
        <end position="32"/>
    </location>
</feature>
<keyword evidence="4" id="KW-1185">Reference proteome</keyword>
<dbReference type="Pfam" id="PF03909">
    <property type="entry name" value="BSD"/>
    <property type="match status" value="1"/>
</dbReference>
<feature type="domain" description="BSD" evidence="2">
    <location>
        <begin position="190"/>
        <end position="242"/>
    </location>
</feature>
<accession>A0AAW2C4F9</accession>
<dbReference type="InterPro" id="IPR051494">
    <property type="entry name" value="BSD_domain-containing"/>
</dbReference>
<feature type="compositionally biased region" description="Low complexity" evidence="1">
    <location>
        <begin position="277"/>
        <end position="286"/>
    </location>
</feature>
<feature type="region of interest" description="Disordered" evidence="1">
    <location>
        <begin position="266"/>
        <end position="403"/>
    </location>
</feature>
<dbReference type="SUPFAM" id="SSF140383">
    <property type="entry name" value="BSD domain-like"/>
    <property type="match status" value="1"/>
</dbReference>
<proteinExistence type="predicted"/>